<evidence type="ECO:0000313" key="3">
    <source>
        <dbReference type="EMBL" id="KAH6888445.1"/>
    </source>
</evidence>
<dbReference type="AlphaFoldDB" id="A0A9P8W3T5"/>
<gene>
    <name evidence="3" type="ORF">B0T10DRAFT_54808</name>
</gene>
<accession>A0A9P8W3T5</accession>
<feature type="domain" description="DUF7580" evidence="2">
    <location>
        <begin position="925"/>
        <end position="1150"/>
    </location>
</feature>
<comment type="caution">
    <text evidence="3">The sequence shown here is derived from an EMBL/GenBank/DDBJ whole genome shotgun (WGS) entry which is preliminary data.</text>
</comment>
<feature type="region of interest" description="Disordered" evidence="1">
    <location>
        <begin position="110"/>
        <end position="133"/>
    </location>
</feature>
<dbReference type="PANTHER" id="PTHR35391:SF5">
    <property type="entry name" value="DUF6590 DOMAIN-CONTAINING PROTEIN"/>
    <property type="match status" value="1"/>
</dbReference>
<dbReference type="EMBL" id="JAGPYM010000012">
    <property type="protein sequence ID" value="KAH6888445.1"/>
    <property type="molecule type" value="Genomic_DNA"/>
</dbReference>
<name>A0A9P8W3T5_9HYPO</name>
<dbReference type="Proteomes" id="UP000777438">
    <property type="component" value="Unassembled WGS sequence"/>
</dbReference>
<evidence type="ECO:0000259" key="2">
    <source>
        <dbReference type="Pfam" id="PF24476"/>
    </source>
</evidence>
<feature type="compositionally biased region" description="Polar residues" evidence="1">
    <location>
        <begin position="151"/>
        <end position="160"/>
    </location>
</feature>
<dbReference type="InterPro" id="IPR056002">
    <property type="entry name" value="DUF7580"/>
</dbReference>
<feature type="compositionally biased region" description="Polar residues" evidence="1">
    <location>
        <begin position="321"/>
        <end position="332"/>
    </location>
</feature>
<reference evidence="3 4" key="1">
    <citation type="journal article" date="2021" name="Nat. Commun.">
        <title>Genetic determinants of endophytism in the Arabidopsis root mycobiome.</title>
        <authorList>
            <person name="Mesny F."/>
            <person name="Miyauchi S."/>
            <person name="Thiergart T."/>
            <person name="Pickel B."/>
            <person name="Atanasova L."/>
            <person name="Karlsson M."/>
            <person name="Huettel B."/>
            <person name="Barry K.W."/>
            <person name="Haridas S."/>
            <person name="Chen C."/>
            <person name="Bauer D."/>
            <person name="Andreopoulos W."/>
            <person name="Pangilinan J."/>
            <person name="LaButti K."/>
            <person name="Riley R."/>
            <person name="Lipzen A."/>
            <person name="Clum A."/>
            <person name="Drula E."/>
            <person name="Henrissat B."/>
            <person name="Kohler A."/>
            <person name="Grigoriev I.V."/>
            <person name="Martin F.M."/>
            <person name="Hacquard S."/>
        </authorList>
    </citation>
    <scope>NUCLEOTIDE SEQUENCE [LARGE SCALE GENOMIC DNA]</scope>
    <source>
        <strain evidence="3 4">MPI-CAGE-CH-0241</strain>
    </source>
</reference>
<proteinExistence type="predicted"/>
<protein>
    <recommendedName>
        <fullName evidence="2">DUF7580 domain-containing protein</fullName>
    </recommendedName>
</protein>
<dbReference type="Pfam" id="PF24476">
    <property type="entry name" value="DUF7580"/>
    <property type="match status" value="1"/>
</dbReference>
<feature type="region of interest" description="Disordered" evidence="1">
    <location>
        <begin position="283"/>
        <end position="354"/>
    </location>
</feature>
<keyword evidence="4" id="KW-1185">Reference proteome</keyword>
<dbReference type="OrthoDB" id="20872at2759"/>
<dbReference type="PANTHER" id="PTHR35391">
    <property type="entry name" value="C2H2-TYPE DOMAIN-CONTAINING PROTEIN-RELATED"/>
    <property type="match status" value="1"/>
</dbReference>
<organism evidence="3 4">
    <name type="scientific">Thelonectria olida</name>
    <dbReference type="NCBI Taxonomy" id="1576542"/>
    <lineage>
        <taxon>Eukaryota</taxon>
        <taxon>Fungi</taxon>
        <taxon>Dikarya</taxon>
        <taxon>Ascomycota</taxon>
        <taxon>Pezizomycotina</taxon>
        <taxon>Sordariomycetes</taxon>
        <taxon>Hypocreomycetidae</taxon>
        <taxon>Hypocreales</taxon>
        <taxon>Nectriaceae</taxon>
        <taxon>Thelonectria</taxon>
    </lineage>
</organism>
<feature type="region of interest" description="Disordered" evidence="1">
    <location>
        <begin position="151"/>
        <end position="172"/>
    </location>
</feature>
<feature type="compositionally biased region" description="Acidic residues" evidence="1">
    <location>
        <begin position="161"/>
        <end position="172"/>
    </location>
</feature>
<evidence type="ECO:0000313" key="4">
    <source>
        <dbReference type="Proteomes" id="UP000777438"/>
    </source>
</evidence>
<feature type="region of interest" description="Disordered" evidence="1">
    <location>
        <begin position="628"/>
        <end position="667"/>
    </location>
</feature>
<evidence type="ECO:0000256" key="1">
    <source>
        <dbReference type="SAM" id="MobiDB-lite"/>
    </source>
</evidence>
<feature type="compositionally biased region" description="Basic and acidic residues" evidence="1">
    <location>
        <begin position="631"/>
        <end position="646"/>
    </location>
</feature>
<sequence length="1190" mass="133151">MASPHSGLEMSDLGDIYHATMGCISRFEACLLVKPLMNGGWAESRLADMRLWASGVGALASPQASLDRRLQYQPKARLVLTNLLLTLDEFIKSCHLLALGESHHNRLDDEAESKYAPVSSKEGALESAHGNDSVHAPSSLSWFATLGSDQKTASGASTDSEAGDDAEEGSETTLEDAIKDIEDILDQLIILGFAIRKSGTVARLQRADRSFKPNENSDLQRHLEFILRNDTAKRRKRGEENGEITTNDRMQWSEVDFGEAVTRQQKHLIQANLRRRHRFGYARRHQQKLDQPVTQPLVTRPGPISPVGDHRPPALDADPQSLPTEDSPSKNLPTDPPENLQAPETRATTPSTAKGDILKMAIPSQAAASRVSVSVANIHYPSPPPISNQVGFRCPCCYQTLPGMFKDWSRWRKHIAEDLCPYTCPFPECPRPEVLYISRAAWRDHVLETHGAGKYWECLACSGTGVPNRFSTAEQFAGHNRAWHKDTISEDQVAGLQTLCQKTEPPNIAHCPLCPWPQDEEAVPDAAANLEHVGNCIHEFSLSALPWAESSDAEFATVRAPASTKVQEWFDMTSEEIEDTEETEDDDIQKIDIRTVDIQAIDIKLFGILPMPPRRNKPENPYIPEEYFAESSRESSQVERGSRTVDSDLPEVRGTYSDDTQLDPLVPSSIETGSVVEPEMLEFAIETTKMLRGAALRLMSEGSERGERRYTSSLATQLHIISEYLETTNFAGIPHARARIANLLCTYERLCTMPRRLPETVPRSSSSQFDRKSYPTIDLLLKHKTPQSIFEKTLKNLTTRHGSANGAEIFRLLRKFPPTDGKSDIQTLEKPHRFSTYLVVMHSALFNRHSCSHPAPLYMYIQLNSMQLRRESFEEAVTIDAVFQDHTAPGHSVAASPQSLVDVHIGVRLSSSDNTNTGLETGLPVSSLCDIIIMGRRQKSQLHLEVSNSLLWMEPLTSLKPSALPGRSISLAEVIKGFRLSTRMRVLLSYTLAKATWQFYDTPWMLQGWTKDSIYFLSNRTAGIANEVYINEPFLFTNFETSNRTPDRYRHLSSHRFPKILAFGIMLLEIELGTHLEDHQNHTGTDPIGKPTANADHIAAMEMFHKIEDSFSVVRDVIKHCLDATIFYPFGDDIQGLCDTFYSNIVSKLRALYEVVWGDPDTSDILPIRLNSLVVSHLQATEESSRPSSQ</sequence>